<dbReference type="GO" id="GO:0006357">
    <property type="term" value="P:regulation of transcription by RNA polymerase II"/>
    <property type="evidence" value="ECO:0007669"/>
    <property type="project" value="InterPro"/>
</dbReference>
<evidence type="ECO:0000256" key="1">
    <source>
        <dbReference type="SAM" id="MobiDB-lite"/>
    </source>
</evidence>
<dbReference type="Proteomes" id="UP001212152">
    <property type="component" value="Unassembled WGS sequence"/>
</dbReference>
<dbReference type="Gene3D" id="1.10.472.10">
    <property type="entry name" value="Cyclin-like"/>
    <property type="match status" value="1"/>
</dbReference>
<feature type="compositionally biased region" description="Gly residues" evidence="1">
    <location>
        <begin position="31"/>
        <end position="43"/>
    </location>
</feature>
<dbReference type="SUPFAM" id="SSF47954">
    <property type="entry name" value="Cyclin-like"/>
    <property type="match status" value="1"/>
</dbReference>
<protein>
    <recommendedName>
        <fullName evidence="4">Cyclin-Q</fullName>
    </recommendedName>
</protein>
<accession>A0AAD5XSY5</accession>
<organism evidence="2 3">
    <name type="scientific">Geranomyces variabilis</name>
    <dbReference type="NCBI Taxonomy" id="109894"/>
    <lineage>
        <taxon>Eukaryota</taxon>
        <taxon>Fungi</taxon>
        <taxon>Fungi incertae sedis</taxon>
        <taxon>Chytridiomycota</taxon>
        <taxon>Chytridiomycota incertae sedis</taxon>
        <taxon>Chytridiomycetes</taxon>
        <taxon>Spizellomycetales</taxon>
        <taxon>Powellomycetaceae</taxon>
        <taxon>Geranomyces</taxon>
    </lineage>
</organism>
<dbReference type="InterPro" id="IPR036915">
    <property type="entry name" value="Cyclin-like_sf"/>
</dbReference>
<evidence type="ECO:0008006" key="4">
    <source>
        <dbReference type="Google" id="ProtNLM"/>
    </source>
</evidence>
<evidence type="ECO:0000313" key="3">
    <source>
        <dbReference type="Proteomes" id="UP001212152"/>
    </source>
</evidence>
<dbReference type="CDD" id="cd20534">
    <property type="entry name" value="CYCLIN_CCNM_CCNQ_rpt1"/>
    <property type="match status" value="1"/>
</dbReference>
<dbReference type="PANTHER" id="PTHR10026">
    <property type="entry name" value="CYCLIN"/>
    <property type="match status" value="1"/>
</dbReference>
<dbReference type="InterPro" id="IPR048055">
    <property type="entry name" value="Cyclin-Q_first_cyclin_box"/>
</dbReference>
<name>A0AAD5XSY5_9FUNG</name>
<reference evidence="2" key="1">
    <citation type="submission" date="2020-05" db="EMBL/GenBank/DDBJ databases">
        <title>Phylogenomic resolution of chytrid fungi.</title>
        <authorList>
            <person name="Stajich J.E."/>
            <person name="Amses K."/>
            <person name="Simmons R."/>
            <person name="Seto K."/>
            <person name="Myers J."/>
            <person name="Bonds A."/>
            <person name="Quandt C.A."/>
            <person name="Barry K."/>
            <person name="Liu P."/>
            <person name="Grigoriev I."/>
            <person name="Longcore J.E."/>
            <person name="James T.Y."/>
        </authorList>
    </citation>
    <scope>NUCLEOTIDE SEQUENCE</scope>
    <source>
        <strain evidence="2">JEL0379</strain>
    </source>
</reference>
<comment type="caution">
    <text evidence="2">The sequence shown here is derived from an EMBL/GenBank/DDBJ whole genome shotgun (WGS) entry which is preliminary data.</text>
</comment>
<evidence type="ECO:0000313" key="2">
    <source>
        <dbReference type="EMBL" id="KAJ3179178.1"/>
    </source>
</evidence>
<feature type="region of interest" description="Disordered" evidence="1">
    <location>
        <begin position="1"/>
        <end position="52"/>
    </location>
</feature>
<sequence length="318" mass="35602">MLQPRRQHPQPPPPVPVVRHDNMAEKNLGGQQRGGVEEGGAVGAPGKKNAATTPPYRPVLEFIVQAGSMLHVEPQTSAAALVYYHRYNAFIVTLPANQGRMDDYMAAMACVHLSAKQCEEPLKMRDVINVCYWLVAVKENAEEAKGNDENVKGKSHYRGRDPYLVIGDEYWDLKTSLMTAELALLRILRFDVGKVRSPFPYVVGLLADMRKDLSAIHADGDGRKQMTLDDLTAVAQTALGFAHDAHLCPRIADDWLAMPVELALAATYLALRVHCIAPRKPFVEWCMYEGLEREEVAKVEDLVQDIMAFIREWREKTP</sequence>
<keyword evidence="3" id="KW-1185">Reference proteome</keyword>
<dbReference type="AlphaFoldDB" id="A0AAD5XSY5"/>
<gene>
    <name evidence="2" type="ORF">HDU87_003137</name>
</gene>
<dbReference type="EMBL" id="JADGJQ010000022">
    <property type="protein sequence ID" value="KAJ3179178.1"/>
    <property type="molecule type" value="Genomic_DNA"/>
</dbReference>
<dbReference type="GO" id="GO:0016538">
    <property type="term" value="F:cyclin-dependent protein serine/threonine kinase regulator activity"/>
    <property type="evidence" value="ECO:0007669"/>
    <property type="project" value="InterPro"/>
</dbReference>
<dbReference type="InterPro" id="IPR043198">
    <property type="entry name" value="Cyclin/Ssn8"/>
</dbReference>
<proteinExistence type="predicted"/>